<accession>A0A158H3N9</accession>
<feature type="compositionally biased region" description="Basic and acidic residues" evidence="1">
    <location>
        <begin position="38"/>
        <end position="48"/>
    </location>
</feature>
<dbReference type="EMBL" id="FCOC02000013">
    <property type="protein sequence ID" value="SAL38972.1"/>
    <property type="molecule type" value="Genomic_DNA"/>
</dbReference>
<feature type="region of interest" description="Disordered" evidence="1">
    <location>
        <begin position="27"/>
        <end position="52"/>
    </location>
</feature>
<evidence type="ECO:0000256" key="1">
    <source>
        <dbReference type="SAM" id="MobiDB-lite"/>
    </source>
</evidence>
<dbReference type="AlphaFoldDB" id="A0A158H3N9"/>
<evidence type="ECO:0000313" key="2">
    <source>
        <dbReference type="EMBL" id="SAL38972.1"/>
    </source>
</evidence>
<proteinExistence type="predicted"/>
<protein>
    <submittedName>
        <fullName evidence="2">Uncharacterized protein</fullName>
    </submittedName>
</protein>
<reference evidence="2 3" key="1">
    <citation type="submission" date="2016-01" db="EMBL/GenBank/DDBJ databases">
        <authorList>
            <person name="Oliw E.H."/>
        </authorList>
    </citation>
    <scope>NUCLEOTIDE SEQUENCE [LARGE SCALE GENOMIC DNA]</scope>
    <source>
        <strain evidence="2">LMG 22029</strain>
    </source>
</reference>
<sequence length="101" mass="10459">MSACPSLHFSLRSARCIAGLPATGTGLRYTQPPGFPGEAKDERSKEAGAAEPLVPSSGTAAFLFADAPSSAAHAPSARRAVRAFDSPFDLQDATSKEPIEI</sequence>
<gene>
    <name evidence="2" type="ORF">AWB64_04060</name>
</gene>
<evidence type="ECO:0000313" key="3">
    <source>
        <dbReference type="Proteomes" id="UP000054893"/>
    </source>
</evidence>
<name>A0A158H3N9_CABSO</name>
<dbReference type="Proteomes" id="UP000054893">
    <property type="component" value="Unassembled WGS sequence"/>
</dbReference>
<organism evidence="2 3">
    <name type="scientific">Caballeronia sordidicola</name>
    <name type="common">Burkholderia sordidicola</name>
    <dbReference type="NCBI Taxonomy" id="196367"/>
    <lineage>
        <taxon>Bacteria</taxon>
        <taxon>Pseudomonadati</taxon>
        <taxon>Pseudomonadota</taxon>
        <taxon>Betaproteobacteria</taxon>
        <taxon>Burkholderiales</taxon>
        <taxon>Burkholderiaceae</taxon>
        <taxon>Caballeronia</taxon>
    </lineage>
</organism>